<dbReference type="PANTHER" id="PTHR42811">
    <property type="entry name" value="SERINE ACETYLTRANSFERASE"/>
    <property type="match status" value="1"/>
</dbReference>
<sequence>MNDPNNILASGPDSHEINLDALWEQIINESHSCCDPLLASFFNTCIHSHPNFATALACMIGRKLGDMSISSSALTQLVQEAYSASPSLISTAAADLIAVMMRDAACSNLVTPFLFFKGFHSIQAHRISHWLWNHKRDFLALHLQSRISEVFGVDVHPAAKFGQRVMIDHATAVVIGETAVIEDDVSILQGVTLGGTGKVEQDRHPKIRRGVLIGAGAKILGNVEVGEGAKVGAGSIVLERVHPYTTVVGNPARQVGVRHRDMPGISMDLSLPPIDYII</sequence>
<dbReference type="Gene3D" id="2.160.10.10">
    <property type="entry name" value="Hexapeptide repeat proteins"/>
    <property type="match status" value="1"/>
</dbReference>
<dbReference type="SUPFAM" id="SSF51161">
    <property type="entry name" value="Trimeric LpxA-like enzymes"/>
    <property type="match status" value="1"/>
</dbReference>
<evidence type="ECO:0000256" key="9">
    <source>
        <dbReference type="ARBA" id="ARBA00049486"/>
    </source>
</evidence>
<dbReference type="InterPro" id="IPR005881">
    <property type="entry name" value="Ser_O-AcTrfase"/>
</dbReference>
<dbReference type="Proteomes" id="UP001431634">
    <property type="component" value="Unassembled WGS sequence"/>
</dbReference>
<dbReference type="RefSeq" id="WP_281449008.1">
    <property type="nucleotide sequence ID" value="NZ_JASBAO010000001.1"/>
</dbReference>
<evidence type="ECO:0000256" key="7">
    <source>
        <dbReference type="ARBA" id="ARBA00022737"/>
    </source>
</evidence>
<keyword evidence="12" id="KW-1185">Reference proteome</keyword>
<evidence type="ECO:0000313" key="11">
    <source>
        <dbReference type="EMBL" id="MDI2091652.1"/>
    </source>
</evidence>
<dbReference type="InterPro" id="IPR045304">
    <property type="entry name" value="LbH_SAT"/>
</dbReference>
<dbReference type="NCBIfam" id="TIGR01172">
    <property type="entry name" value="cysE"/>
    <property type="match status" value="1"/>
</dbReference>
<evidence type="ECO:0000256" key="2">
    <source>
        <dbReference type="ARBA" id="ARBA00007274"/>
    </source>
</evidence>
<keyword evidence="7" id="KW-0677">Repeat</keyword>
<keyword evidence="8 11" id="KW-0012">Acyltransferase</keyword>
<dbReference type="SMART" id="SM00971">
    <property type="entry name" value="SATase_N"/>
    <property type="match status" value="1"/>
</dbReference>
<dbReference type="InterPro" id="IPR001451">
    <property type="entry name" value="Hexapep"/>
</dbReference>
<dbReference type="InterPro" id="IPR018357">
    <property type="entry name" value="Hexapep_transf_CS"/>
</dbReference>
<dbReference type="EMBL" id="JASBAO010000001">
    <property type="protein sequence ID" value="MDI2091652.1"/>
    <property type="molecule type" value="Genomic_DNA"/>
</dbReference>
<dbReference type="EC" id="2.3.1.30" evidence="3"/>
<dbReference type="GO" id="GO:0009001">
    <property type="term" value="F:serine O-acetyltransferase activity"/>
    <property type="evidence" value="ECO:0007669"/>
    <property type="project" value="UniProtKB-EC"/>
</dbReference>
<keyword evidence="6 11" id="KW-0808">Transferase</keyword>
<evidence type="ECO:0000313" key="12">
    <source>
        <dbReference type="Proteomes" id="UP001431634"/>
    </source>
</evidence>
<comment type="pathway">
    <text evidence="1">Amino-acid biosynthesis; L-cysteine biosynthesis; L-cysteine from L-serine: step 1/2.</text>
</comment>
<dbReference type="Pfam" id="PF06426">
    <property type="entry name" value="SATase_N"/>
    <property type="match status" value="1"/>
</dbReference>
<evidence type="ECO:0000256" key="3">
    <source>
        <dbReference type="ARBA" id="ARBA00013266"/>
    </source>
</evidence>
<dbReference type="CDD" id="cd03354">
    <property type="entry name" value="LbH_SAT"/>
    <property type="match status" value="1"/>
</dbReference>
<comment type="similarity">
    <text evidence="2">Belongs to the transferase hexapeptide repeat family.</text>
</comment>
<comment type="catalytic activity">
    <reaction evidence="9">
        <text>L-serine + acetyl-CoA = O-acetyl-L-serine + CoA</text>
        <dbReference type="Rhea" id="RHEA:24560"/>
        <dbReference type="ChEBI" id="CHEBI:33384"/>
        <dbReference type="ChEBI" id="CHEBI:57287"/>
        <dbReference type="ChEBI" id="CHEBI:57288"/>
        <dbReference type="ChEBI" id="CHEBI:58340"/>
        <dbReference type="EC" id="2.3.1.30"/>
    </reaction>
</comment>
<dbReference type="Gene3D" id="1.10.3130.10">
    <property type="entry name" value="serine acetyltransferase, domain 1"/>
    <property type="match status" value="1"/>
</dbReference>
<protein>
    <recommendedName>
        <fullName evidence="4">Serine acetyltransferase</fullName>
        <ecNumber evidence="3">2.3.1.30</ecNumber>
    </recommendedName>
</protein>
<name>A0ABT6Q3H6_9PROT</name>
<keyword evidence="5" id="KW-0028">Amino-acid biosynthesis</keyword>
<accession>A0ABT6Q3H6</accession>
<dbReference type="InterPro" id="IPR053376">
    <property type="entry name" value="Serine_acetyltransferase"/>
</dbReference>
<organism evidence="11 12">
    <name type="scientific">Commensalibacter oyaizuii</name>
    <dbReference type="NCBI Taxonomy" id="3043873"/>
    <lineage>
        <taxon>Bacteria</taxon>
        <taxon>Pseudomonadati</taxon>
        <taxon>Pseudomonadota</taxon>
        <taxon>Alphaproteobacteria</taxon>
        <taxon>Acetobacterales</taxon>
        <taxon>Acetobacteraceae</taxon>
    </lineage>
</organism>
<dbReference type="NCBIfam" id="NF041874">
    <property type="entry name" value="EPS_EpsC"/>
    <property type="match status" value="1"/>
</dbReference>
<evidence type="ECO:0000259" key="10">
    <source>
        <dbReference type="SMART" id="SM00971"/>
    </source>
</evidence>
<feature type="domain" description="Serine acetyltransferase N-terminal" evidence="10">
    <location>
        <begin position="22"/>
        <end position="124"/>
    </location>
</feature>
<proteinExistence type="inferred from homology"/>
<dbReference type="PROSITE" id="PS00101">
    <property type="entry name" value="HEXAPEP_TRANSFERASES"/>
    <property type="match status" value="1"/>
</dbReference>
<dbReference type="InterPro" id="IPR010493">
    <property type="entry name" value="Ser_AcTrfase_N"/>
</dbReference>
<dbReference type="InterPro" id="IPR011004">
    <property type="entry name" value="Trimer_LpxA-like_sf"/>
</dbReference>
<evidence type="ECO:0000256" key="6">
    <source>
        <dbReference type="ARBA" id="ARBA00022679"/>
    </source>
</evidence>
<evidence type="ECO:0000256" key="4">
    <source>
        <dbReference type="ARBA" id="ARBA00018522"/>
    </source>
</evidence>
<comment type="caution">
    <text evidence="11">The sequence shown here is derived from an EMBL/GenBank/DDBJ whole genome shotgun (WGS) entry which is preliminary data.</text>
</comment>
<dbReference type="InterPro" id="IPR042122">
    <property type="entry name" value="Ser_AcTrfase_N_sf"/>
</dbReference>
<gene>
    <name evidence="11" type="primary">cysE</name>
    <name evidence="11" type="ORF">QJV27_09785</name>
</gene>
<evidence type="ECO:0000256" key="1">
    <source>
        <dbReference type="ARBA" id="ARBA00004876"/>
    </source>
</evidence>
<evidence type="ECO:0000256" key="8">
    <source>
        <dbReference type="ARBA" id="ARBA00023315"/>
    </source>
</evidence>
<reference evidence="11" key="1">
    <citation type="submission" date="2023-05" db="EMBL/GenBank/DDBJ databases">
        <title>Whole genome sequence of Commensalibacter sp.</title>
        <authorList>
            <person name="Charoenyingcharoen P."/>
            <person name="Yukphan P."/>
        </authorList>
    </citation>
    <scope>NUCLEOTIDE SEQUENCE</scope>
    <source>
        <strain evidence="11">TBRC 16381</strain>
    </source>
</reference>
<dbReference type="Pfam" id="PF00132">
    <property type="entry name" value="Hexapep"/>
    <property type="match status" value="1"/>
</dbReference>
<evidence type="ECO:0000256" key="5">
    <source>
        <dbReference type="ARBA" id="ARBA00022605"/>
    </source>
</evidence>